<protein>
    <recommendedName>
        <fullName evidence="3">DUF4238 domain-containing protein</fullName>
    </recommendedName>
</protein>
<name>A0ABW9B1N4_9BURK</name>
<sequence length="333" mass="37092">MSDSGGRPAFGRRHIHGITAEHHSYGEHLCWHALHAVAGEHLASYPVIRRPYDEDDPWGQWLGRRVLTRSDGLWLADGTDLRPLETRINLREIRDEGVVLTGDQQKLLSLLGIENAVGEWLVVDGDWQSIDGISAYVQSALVPAKTSMKIATQLAKEDPFQAFLPRLEPYDDDGHGSVRSHAPFMPWVVHSNTEAGLDEPDSLGVAGAMQRARLSKTANAFRSLNCGDPFGRVWTDPSGEVIVRSDAWCQHPERGDGGRTSGTRLRCRSNFVGEFLAANKAHLLLLIVLRRYEAGFGDRPSQFWHTTAVAQLTESLDLVFHPGRTHELHKSEF</sequence>
<accession>A0ABW9B1N4</accession>
<gene>
    <name evidence="1" type="ORF">PQR57_35160</name>
</gene>
<proteinExistence type="predicted"/>
<reference evidence="1 2" key="1">
    <citation type="journal article" date="2024" name="Chem. Sci.">
        <title>Discovery of megapolipeptins by genome mining of a Burkholderiales bacteria collection.</title>
        <authorList>
            <person name="Paulo B.S."/>
            <person name="Recchia M.J.J."/>
            <person name="Lee S."/>
            <person name="Fergusson C.H."/>
            <person name="Romanowski S.B."/>
            <person name="Hernandez A."/>
            <person name="Krull N."/>
            <person name="Liu D.Y."/>
            <person name="Cavanagh H."/>
            <person name="Bos A."/>
            <person name="Gray C.A."/>
            <person name="Murphy B.T."/>
            <person name="Linington R.G."/>
            <person name="Eustaquio A.S."/>
        </authorList>
    </citation>
    <scope>NUCLEOTIDE SEQUENCE [LARGE SCALE GENOMIC DNA]</scope>
    <source>
        <strain evidence="1 2">RL17-350-BIC-A</strain>
    </source>
</reference>
<evidence type="ECO:0000313" key="1">
    <source>
        <dbReference type="EMBL" id="MFM0006215.1"/>
    </source>
</evidence>
<dbReference type="RefSeq" id="WP_408180777.1">
    <property type="nucleotide sequence ID" value="NZ_JAQQEZ010000038.1"/>
</dbReference>
<evidence type="ECO:0000313" key="2">
    <source>
        <dbReference type="Proteomes" id="UP001629230"/>
    </source>
</evidence>
<organism evidence="1 2">
    <name type="scientific">Paraburkholderia dipogonis</name>
    <dbReference type="NCBI Taxonomy" id="1211383"/>
    <lineage>
        <taxon>Bacteria</taxon>
        <taxon>Pseudomonadati</taxon>
        <taxon>Pseudomonadota</taxon>
        <taxon>Betaproteobacteria</taxon>
        <taxon>Burkholderiales</taxon>
        <taxon>Burkholderiaceae</taxon>
        <taxon>Paraburkholderia</taxon>
    </lineage>
</organism>
<comment type="caution">
    <text evidence="1">The sequence shown here is derived from an EMBL/GenBank/DDBJ whole genome shotgun (WGS) entry which is preliminary data.</text>
</comment>
<dbReference type="Proteomes" id="UP001629230">
    <property type="component" value="Unassembled WGS sequence"/>
</dbReference>
<dbReference type="EMBL" id="JAQQEZ010000038">
    <property type="protein sequence ID" value="MFM0006215.1"/>
    <property type="molecule type" value="Genomic_DNA"/>
</dbReference>
<keyword evidence="2" id="KW-1185">Reference proteome</keyword>
<evidence type="ECO:0008006" key="3">
    <source>
        <dbReference type="Google" id="ProtNLM"/>
    </source>
</evidence>